<gene>
    <name evidence="6" type="ORF">pdam_00014268</name>
</gene>
<evidence type="ECO:0000256" key="1">
    <source>
        <dbReference type="ARBA" id="ARBA00001554"/>
    </source>
</evidence>
<dbReference type="OMA" id="MTRVAMY"/>
<reference evidence="6 7" key="1">
    <citation type="journal article" date="2018" name="Sci. Rep.">
        <title>Comparative analysis of the Pocillopora damicornis genome highlights role of immune system in coral evolution.</title>
        <authorList>
            <person name="Cunning R."/>
            <person name="Bay R.A."/>
            <person name="Gillette P."/>
            <person name="Baker A.C."/>
            <person name="Traylor-Knowles N."/>
        </authorList>
    </citation>
    <scope>NUCLEOTIDE SEQUENCE [LARGE SCALE GENOMIC DNA]</scope>
    <source>
        <strain evidence="6">RSMAS</strain>
        <tissue evidence="6">Whole animal</tissue>
    </source>
</reference>
<evidence type="ECO:0000256" key="5">
    <source>
        <dbReference type="ARBA" id="ARBA00030497"/>
    </source>
</evidence>
<dbReference type="EC" id="4.2.1.96" evidence="3"/>
<dbReference type="PANTHER" id="PTHR12599:SF0">
    <property type="entry name" value="PTERIN-4-ALPHA-CARBINOLAMINE DEHYDRATASE"/>
    <property type="match status" value="1"/>
</dbReference>
<dbReference type="GO" id="GO:0006729">
    <property type="term" value="P:tetrahydrobiopterin biosynthetic process"/>
    <property type="evidence" value="ECO:0007669"/>
    <property type="project" value="InterPro"/>
</dbReference>
<evidence type="ECO:0000256" key="4">
    <source>
        <dbReference type="ARBA" id="ARBA00023239"/>
    </source>
</evidence>
<comment type="catalytic activity">
    <reaction evidence="1">
        <text>(4aS,6R)-4a-hydroxy-L-erythro-5,6,7,8-tetrahydrobiopterin = (6R)-L-erythro-6,7-dihydrobiopterin + H2O</text>
        <dbReference type="Rhea" id="RHEA:11920"/>
        <dbReference type="ChEBI" id="CHEBI:15377"/>
        <dbReference type="ChEBI" id="CHEBI:15642"/>
        <dbReference type="ChEBI" id="CHEBI:43120"/>
        <dbReference type="EC" id="4.2.1.96"/>
    </reaction>
</comment>
<evidence type="ECO:0000256" key="2">
    <source>
        <dbReference type="ARBA" id="ARBA00006472"/>
    </source>
</evidence>
<organism evidence="6 7">
    <name type="scientific">Pocillopora damicornis</name>
    <name type="common">Cauliflower coral</name>
    <name type="synonym">Millepora damicornis</name>
    <dbReference type="NCBI Taxonomy" id="46731"/>
    <lineage>
        <taxon>Eukaryota</taxon>
        <taxon>Metazoa</taxon>
        <taxon>Cnidaria</taxon>
        <taxon>Anthozoa</taxon>
        <taxon>Hexacorallia</taxon>
        <taxon>Scleractinia</taxon>
        <taxon>Astrocoeniina</taxon>
        <taxon>Pocilloporidae</taxon>
        <taxon>Pocillopora</taxon>
    </lineage>
</organism>
<dbReference type="InterPro" id="IPR001533">
    <property type="entry name" value="Pterin_deHydtase"/>
</dbReference>
<comment type="similarity">
    <text evidence="2">Belongs to the pterin-4-alpha-carbinolamine dehydratase family.</text>
</comment>
<dbReference type="Proteomes" id="UP000275408">
    <property type="component" value="Unassembled WGS sequence"/>
</dbReference>
<sequence>MIRLFLQNSSSARVQCVRLLQTFPVMSSPKSTKFTAEERETELQPLKSSGWTEVEGRDAIYKEFKFKNFNQAFGFMTRVALTSEKMDHHPEWFNVYSRVQVTLSTHDCGGLSAKDVKLAKFMDRAAGSM</sequence>
<evidence type="ECO:0000256" key="3">
    <source>
        <dbReference type="ARBA" id="ARBA00013252"/>
    </source>
</evidence>
<evidence type="ECO:0000313" key="7">
    <source>
        <dbReference type="Proteomes" id="UP000275408"/>
    </source>
</evidence>
<name>A0A3M6V4E1_POCDA</name>
<evidence type="ECO:0000313" key="6">
    <source>
        <dbReference type="EMBL" id="RMX60775.1"/>
    </source>
</evidence>
<keyword evidence="7" id="KW-1185">Reference proteome</keyword>
<dbReference type="PANTHER" id="PTHR12599">
    <property type="entry name" value="PTERIN-4-ALPHA-CARBINOLAMINE DEHYDRATASE"/>
    <property type="match status" value="1"/>
</dbReference>
<dbReference type="OrthoDB" id="277398at2759"/>
<dbReference type="GO" id="GO:0008124">
    <property type="term" value="F:4-alpha-hydroxytetrahydrobiopterin dehydratase activity"/>
    <property type="evidence" value="ECO:0007669"/>
    <property type="project" value="UniProtKB-EC"/>
</dbReference>
<dbReference type="SUPFAM" id="SSF55248">
    <property type="entry name" value="PCD-like"/>
    <property type="match status" value="1"/>
</dbReference>
<dbReference type="InterPro" id="IPR036428">
    <property type="entry name" value="PCD_sf"/>
</dbReference>
<protein>
    <recommendedName>
        <fullName evidence="3">4a-hydroxytetrahydrobiopterin dehydratase</fullName>
        <ecNumber evidence="3">4.2.1.96</ecNumber>
    </recommendedName>
    <alternativeName>
        <fullName evidence="5">4-alpha-hydroxy-tetrahydropterin dehydratase</fullName>
    </alternativeName>
</protein>
<dbReference type="EMBL" id="RCHS01000120">
    <property type="protein sequence ID" value="RMX60775.1"/>
    <property type="molecule type" value="Genomic_DNA"/>
</dbReference>
<comment type="caution">
    <text evidence="6">The sequence shown here is derived from an EMBL/GenBank/DDBJ whole genome shotgun (WGS) entry which is preliminary data.</text>
</comment>
<dbReference type="Gene3D" id="3.30.1360.20">
    <property type="entry name" value="Transcriptional coactivator/pterin dehydratase"/>
    <property type="match status" value="1"/>
</dbReference>
<keyword evidence="4" id="KW-0456">Lyase</keyword>
<dbReference type="HAMAP" id="MF_00434">
    <property type="entry name" value="Pterin_4_alpha"/>
    <property type="match status" value="1"/>
</dbReference>
<dbReference type="NCBIfam" id="NF002020">
    <property type="entry name" value="PRK00823.1-5"/>
    <property type="match status" value="1"/>
</dbReference>
<dbReference type="FunFam" id="3.30.1360.20:FF:000001">
    <property type="entry name" value="Pterin-4-alpha-carbinolamine dehydratase 2"/>
    <property type="match status" value="1"/>
</dbReference>
<accession>A0A3M6V4E1</accession>
<dbReference type="NCBIfam" id="NF002018">
    <property type="entry name" value="PRK00823.1-3"/>
    <property type="match status" value="1"/>
</dbReference>
<dbReference type="Pfam" id="PF01329">
    <property type="entry name" value="Pterin_4a"/>
    <property type="match status" value="1"/>
</dbReference>
<dbReference type="AlphaFoldDB" id="A0A3M6V4E1"/>
<dbReference type="CDD" id="cd00914">
    <property type="entry name" value="PCD_DCoH_subfamily_b"/>
    <property type="match status" value="1"/>
</dbReference>
<proteinExistence type="inferred from homology"/>
<dbReference type="STRING" id="46731.A0A3M6V4E1"/>